<protein>
    <submittedName>
        <fullName evidence="1">Uncharacterized protein</fullName>
    </submittedName>
</protein>
<accession>A0A484N9Z1</accession>
<dbReference type="AlphaFoldDB" id="A0A484N9Z1"/>
<proteinExistence type="predicted"/>
<sequence>MQVTSYTWCSRGLKTCARWSLTLGESQRGPQPPPLRELWSYECGFGREPGFHYSRIKDLMRSSLEDSAA</sequence>
<dbReference type="Proteomes" id="UP000595140">
    <property type="component" value="Unassembled WGS sequence"/>
</dbReference>
<organism evidence="1 2">
    <name type="scientific">Cuscuta campestris</name>
    <dbReference type="NCBI Taxonomy" id="132261"/>
    <lineage>
        <taxon>Eukaryota</taxon>
        <taxon>Viridiplantae</taxon>
        <taxon>Streptophyta</taxon>
        <taxon>Embryophyta</taxon>
        <taxon>Tracheophyta</taxon>
        <taxon>Spermatophyta</taxon>
        <taxon>Magnoliopsida</taxon>
        <taxon>eudicotyledons</taxon>
        <taxon>Gunneridae</taxon>
        <taxon>Pentapetalae</taxon>
        <taxon>asterids</taxon>
        <taxon>lamiids</taxon>
        <taxon>Solanales</taxon>
        <taxon>Convolvulaceae</taxon>
        <taxon>Cuscuteae</taxon>
        <taxon>Cuscuta</taxon>
        <taxon>Cuscuta subgen. Grammica</taxon>
        <taxon>Cuscuta sect. Cleistogrammica</taxon>
    </lineage>
</organism>
<evidence type="ECO:0000313" key="1">
    <source>
        <dbReference type="EMBL" id="VFQ97952.1"/>
    </source>
</evidence>
<reference evidence="1 2" key="1">
    <citation type="submission" date="2018-04" db="EMBL/GenBank/DDBJ databases">
        <authorList>
            <person name="Vogel A."/>
        </authorList>
    </citation>
    <scope>NUCLEOTIDE SEQUENCE [LARGE SCALE GENOMIC DNA]</scope>
</reference>
<keyword evidence="2" id="KW-1185">Reference proteome</keyword>
<evidence type="ECO:0000313" key="2">
    <source>
        <dbReference type="Proteomes" id="UP000595140"/>
    </source>
</evidence>
<gene>
    <name evidence="1" type="ORF">CCAM_LOCUS39728</name>
</gene>
<name>A0A484N9Z1_9ASTE</name>
<dbReference type="EMBL" id="OOIL02006556">
    <property type="protein sequence ID" value="VFQ97952.1"/>
    <property type="molecule type" value="Genomic_DNA"/>
</dbReference>